<dbReference type="Gene3D" id="3.40.50.1970">
    <property type="match status" value="1"/>
</dbReference>
<evidence type="ECO:0000256" key="8">
    <source>
        <dbReference type="ARBA" id="ARBA00023285"/>
    </source>
</evidence>
<dbReference type="GO" id="GO:0008652">
    <property type="term" value="P:amino acid biosynthetic process"/>
    <property type="evidence" value="ECO:0007669"/>
    <property type="project" value="UniProtKB-KW"/>
</dbReference>
<evidence type="ECO:0000256" key="6">
    <source>
        <dbReference type="ARBA" id="ARBA00023141"/>
    </source>
</evidence>
<protein>
    <submittedName>
        <fullName evidence="11">Unannotated protein</fullName>
    </submittedName>
</protein>
<reference evidence="11" key="1">
    <citation type="submission" date="2020-05" db="EMBL/GenBank/DDBJ databases">
        <authorList>
            <person name="Chiriac C."/>
            <person name="Salcher M."/>
            <person name="Ghai R."/>
            <person name="Kavagutti S V."/>
        </authorList>
    </citation>
    <scope>NUCLEOTIDE SEQUENCE</scope>
</reference>
<comment type="cofactor">
    <cofactor evidence="1">
        <name>NAD(+)</name>
        <dbReference type="ChEBI" id="CHEBI:57540"/>
    </cofactor>
</comment>
<feature type="domain" description="3-dehydroquinate synthase N-terminal" evidence="9">
    <location>
        <begin position="57"/>
        <end position="169"/>
    </location>
</feature>
<dbReference type="EMBL" id="CAFAAM010000011">
    <property type="protein sequence ID" value="CAB4793659.1"/>
    <property type="molecule type" value="Genomic_DNA"/>
</dbReference>
<evidence type="ECO:0000256" key="3">
    <source>
        <dbReference type="ARBA" id="ARBA00022605"/>
    </source>
</evidence>
<dbReference type="PANTHER" id="PTHR43622">
    <property type="entry name" value="3-DEHYDROQUINATE SYNTHASE"/>
    <property type="match status" value="1"/>
</dbReference>
<keyword evidence="8" id="KW-0170">Cobalt</keyword>
<dbReference type="InterPro" id="IPR056179">
    <property type="entry name" value="DHQS_C"/>
</dbReference>
<evidence type="ECO:0000313" key="17">
    <source>
        <dbReference type="EMBL" id="CAB4793659.1"/>
    </source>
</evidence>
<evidence type="ECO:0000313" key="16">
    <source>
        <dbReference type="EMBL" id="CAB4789461.1"/>
    </source>
</evidence>
<dbReference type="EMBL" id="CAEUNJ010000020">
    <property type="protein sequence ID" value="CAB4371139.1"/>
    <property type="molecule type" value="Genomic_DNA"/>
</dbReference>
<keyword evidence="7" id="KW-0456">Lyase</keyword>
<evidence type="ECO:0000259" key="10">
    <source>
        <dbReference type="Pfam" id="PF24621"/>
    </source>
</evidence>
<evidence type="ECO:0000313" key="13">
    <source>
        <dbReference type="EMBL" id="CAB4597350.1"/>
    </source>
</evidence>
<dbReference type="InterPro" id="IPR050071">
    <property type="entry name" value="Dehydroquinate_synthase"/>
</dbReference>
<keyword evidence="6" id="KW-0057">Aromatic amino acid biosynthesis</keyword>
<organism evidence="11">
    <name type="scientific">freshwater metagenome</name>
    <dbReference type="NCBI Taxonomy" id="449393"/>
    <lineage>
        <taxon>unclassified sequences</taxon>
        <taxon>metagenomes</taxon>
        <taxon>ecological metagenomes</taxon>
    </lineage>
</organism>
<dbReference type="AlphaFoldDB" id="A0A6J5ZU47"/>
<dbReference type="CDD" id="cd08195">
    <property type="entry name" value="DHQS"/>
    <property type="match status" value="1"/>
</dbReference>
<dbReference type="Pfam" id="PF24621">
    <property type="entry name" value="DHQS_C"/>
    <property type="match status" value="1"/>
</dbReference>
<comment type="cofactor">
    <cofactor evidence="2">
        <name>Co(2+)</name>
        <dbReference type="ChEBI" id="CHEBI:48828"/>
    </cofactor>
</comment>
<evidence type="ECO:0000256" key="7">
    <source>
        <dbReference type="ARBA" id="ARBA00023239"/>
    </source>
</evidence>
<dbReference type="GO" id="GO:0046872">
    <property type="term" value="F:metal ion binding"/>
    <property type="evidence" value="ECO:0007669"/>
    <property type="project" value="UniProtKB-KW"/>
</dbReference>
<evidence type="ECO:0000313" key="11">
    <source>
        <dbReference type="EMBL" id="CAB4344300.1"/>
    </source>
</evidence>
<evidence type="ECO:0000313" key="14">
    <source>
        <dbReference type="EMBL" id="CAB4631583.1"/>
    </source>
</evidence>
<evidence type="ECO:0000256" key="5">
    <source>
        <dbReference type="ARBA" id="ARBA00023027"/>
    </source>
</evidence>
<sequence>MIVVPVQLADRSYEVLVGDGVRSELSRLIPERAKRVAIVTQEGLGIDVDPGREHKVFTMGDGEQSKSMTTVEALCRQFAQWGLTRADCVVAVGGGIVTDTAGYAAASYHRGVPVVHVSTTLVGQVDAAIGGKTGVNIPEGKNLVGAYWQPSGVVCDTGLLTTLSPREYRCGLGEIAKYHFLGGEGIDALPIDEQVAACVAIKAAVVASDEREGGARATLNYGHTLAHAIEIAGDHDLRHGEAVAIGLIFAAELAHRLGRINADRVAEHRRVVGAYELPLTLPSGLQNAELVALMGRDKKALDGITFVLDGPNGVESVTGVEMSLIEDSIDAIRAEGDR</sequence>
<dbReference type="EMBL" id="CAFAAD010000037">
    <property type="protein sequence ID" value="CAB4789461.1"/>
    <property type="molecule type" value="Genomic_DNA"/>
</dbReference>
<dbReference type="GO" id="GO:0009073">
    <property type="term" value="P:aromatic amino acid family biosynthetic process"/>
    <property type="evidence" value="ECO:0007669"/>
    <property type="project" value="UniProtKB-KW"/>
</dbReference>
<dbReference type="EMBL" id="CAEZVC010000110">
    <property type="protein sequence ID" value="CAB4631583.1"/>
    <property type="molecule type" value="Genomic_DNA"/>
</dbReference>
<evidence type="ECO:0000313" key="18">
    <source>
        <dbReference type="EMBL" id="CAB4955398.1"/>
    </source>
</evidence>
<evidence type="ECO:0000256" key="4">
    <source>
        <dbReference type="ARBA" id="ARBA00022723"/>
    </source>
</evidence>
<dbReference type="PIRSF" id="PIRSF001455">
    <property type="entry name" value="DHQ_synth"/>
    <property type="match status" value="1"/>
</dbReference>
<dbReference type="EMBL" id="CAESAL010000052">
    <property type="protein sequence ID" value="CAB4344300.1"/>
    <property type="molecule type" value="Genomic_DNA"/>
</dbReference>
<evidence type="ECO:0000256" key="1">
    <source>
        <dbReference type="ARBA" id="ARBA00001911"/>
    </source>
</evidence>
<feature type="domain" description="3-dehydroquinate synthase C-terminal" evidence="10">
    <location>
        <begin position="191"/>
        <end position="300"/>
    </location>
</feature>
<dbReference type="GO" id="GO:0003856">
    <property type="term" value="F:3-dehydroquinate synthase activity"/>
    <property type="evidence" value="ECO:0007669"/>
    <property type="project" value="TreeGrafter"/>
</dbReference>
<evidence type="ECO:0000256" key="2">
    <source>
        <dbReference type="ARBA" id="ARBA00001941"/>
    </source>
</evidence>
<evidence type="ECO:0000313" key="12">
    <source>
        <dbReference type="EMBL" id="CAB4371139.1"/>
    </source>
</evidence>
<dbReference type="InterPro" id="IPR030963">
    <property type="entry name" value="DHQ_synth_fam"/>
</dbReference>
<accession>A0A6J5ZU47</accession>
<keyword evidence="3" id="KW-0028">Amino-acid biosynthesis</keyword>
<dbReference type="PANTHER" id="PTHR43622:SF7">
    <property type="entry name" value="3-DEHYDROQUINATE SYNTHASE, CHLOROPLASTIC"/>
    <property type="match status" value="1"/>
</dbReference>
<name>A0A6J5ZU47_9ZZZZ</name>
<keyword evidence="5" id="KW-0520">NAD</keyword>
<proteinExistence type="predicted"/>
<evidence type="ECO:0000313" key="15">
    <source>
        <dbReference type="EMBL" id="CAB4710165.1"/>
    </source>
</evidence>
<dbReference type="InterPro" id="IPR030960">
    <property type="entry name" value="DHQS/DOIS_N"/>
</dbReference>
<dbReference type="SUPFAM" id="SSF56796">
    <property type="entry name" value="Dehydroquinate synthase-like"/>
    <property type="match status" value="1"/>
</dbReference>
<gene>
    <name evidence="13" type="ORF">UFOPK1762_01703</name>
    <name evidence="14" type="ORF">UFOPK1906_01496</name>
    <name evidence="15" type="ORF">UFOPK2624_01063</name>
    <name evidence="16" type="ORF">UFOPK2969_00671</name>
    <name evidence="17" type="ORF">UFOPK3010_00157</name>
    <name evidence="11" type="ORF">UFOPK3331_01343</name>
    <name evidence="18" type="ORF">UFOPK3785_01103</name>
    <name evidence="12" type="ORF">UFOPK4201_00642</name>
</gene>
<dbReference type="EMBL" id="CAEZXY010000044">
    <property type="protein sequence ID" value="CAB4710165.1"/>
    <property type="molecule type" value="Genomic_DNA"/>
</dbReference>
<dbReference type="Gene3D" id="1.20.1090.10">
    <property type="entry name" value="Dehydroquinate synthase-like - alpha domain"/>
    <property type="match status" value="1"/>
</dbReference>
<dbReference type="EMBL" id="CAEZTY010000094">
    <property type="protein sequence ID" value="CAB4597350.1"/>
    <property type="molecule type" value="Genomic_DNA"/>
</dbReference>
<dbReference type="Pfam" id="PF01761">
    <property type="entry name" value="DHQ_synthase"/>
    <property type="match status" value="1"/>
</dbReference>
<dbReference type="EMBL" id="CAFBNJ010000055">
    <property type="protein sequence ID" value="CAB4955398.1"/>
    <property type="molecule type" value="Genomic_DNA"/>
</dbReference>
<evidence type="ECO:0000259" key="9">
    <source>
        <dbReference type="Pfam" id="PF01761"/>
    </source>
</evidence>
<keyword evidence="4" id="KW-0479">Metal-binding</keyword>